<dbReference type="Proteomes" id="UP000502681">
    <property type="component" value="Chromosome"/>
</dbReference>
<name>A0ABX6L3E2_9GAMM</name>
<proteinExistence type="predicted"/>
<reference evidence="1 2" key="1">
    <citation type="submission" date="2019-04" db="EMBL/GenBank/DDBJ databases">
        <title>Whole Genome Sequencing of Pectobacterium punjabense SS95.</title>
        <authorList>
            <person name="Sarfraz S."/>
            <person name="Oulghazi S."/>
            <person name="Roques C."/>
            <person name="Vandecasteele C."/>
            <person name="Faure D."/>
        </authorList>
    </citation>
    <scope>NUCLEOTIDE SEQUENCE [LARGE SCALE GENOMIC DNA]</scope>
    <source>
        <strain evidence="1 2">SS95</strain>
    </source>
</reference>
<accession>A0ABX6L3E2</accession>
<dbReference type="RefSeq" id="WP_107167755.1">
    <property type="nucleotide sequence ID" value="NZ_CP038498.1"/>
</dbReference>
<evidence type="ECO:0000313" key="1">
    <source>
        <dbReference type="EMBL" id="QJA20845.1"/>
    </source>
</evidence>
<evidence type="ECO:0000313" key="2">
    <source>
        <dbReference type="Proteomes" id="UP000502681"/>
    </source>
</evidence>
<dbReference type="GeneID" id="90763931"/>
<dbReference type="EMBL" id="CP038498">
    <property type="protein sequence ID" value="QJA20845.1"/>
    <property type="molecule type" value="Genomic_DNA"/>
</dbReference>
<organism evidence="1 2">
    <name type="scientific">Pectobacterium punjabense</name>
    <dbReference type="NCBI Taxonomy" id="2108399"/>
    <lineage>
        <taxon>Bacteria</taxon>
        <taxon>Pseudomonadati</taxon>
        <taxon>Pseudomonadota</taxon>
        <taxon>Gammaproteobacteria</taxon>
        <taxon>Enterobacterales</taxon>
        <taxon>Pectobacteriaceae</taxon>
        <taxon>Pectobacterium</taxon>
    </lineage>
</organism>
<gene>
    <name evidence="1" type="ORF">E2566_13325</name>
</gene>
<keyword evidence="2" id="KW-1185">Reference proteome</keyword>
<sequence length="268" mass="30709">MTLFIICHNRLPDYRPPKNSKIIWLNPTLPSNSGGLEIIPGYDFFENPESLHEKLSGAFGTMVILKLLESEEIKTKSVTVWQYRKFVTTRQYGKPSLELNSMYMVDKKASQRINFAAELRTIDDFLIPSPISFDSLYAQYLSCHNISDLLRYTAIAVENKILTPQDSMHFFNRSYFSIGGSELGTYPADWWIKTFKGLSTIALDFISNHEPSQKDDPYQKRAVAFCQERLGSFLLLKHICELYNNTLPSSLFGTLHTIAEDGIYRHGI</sequence>
<protein>
    <submittedName>
        <fullName evidence="1">Uncharacterized protein</fullName>
    </submittedName>
</protein>